<evidence type="ECO:0000256" key="7">
    <source>
        <dbReference type="PROSITE-ProRule" id="PRU01373"/>
    </source>
</evidence>
<dbReference type="Pfam" id="PF01471">
    <property type="entry name" value="PG_binding_1"/>
    <property type="match status" value="1"/>
</dbReference>
<evidence type="ECO:0000313" key="10">
    <source>
        <dbReference type="Proteomes" id="UP001595818"/>
    </source>
</evidence>
<dbReference type="InterPro" id="IPR036366">
    <property type="entry name" value="PGBDSf"/>
</dbReference>
<reference evidence="10" key="1">
    <citation type="journal article" date="2019" name="Int. J. Syst. Evol. Microbiol.">
        <title>The Global Catalogue of Microorganisms (GCM) 10K type strain sequencing project: providing services to taxonomists for standard genome sequencing and annotation.</title>
        <authorList>
            <consortium name="The Broad Institute Genomics Platform"/>
            <consortium name="The Broad Institute Genome Sequencing Center for Infectious Disease"/>
            <person name="Wu L."/>
            <person name="Ma J."/>
        </authorList>
    </citation>
    <scope>NUCLEOTIDE SEQUENCE [LARGE SCALE GENOMIC DNA]</scope>
    <source>
        <strain evidence="10">CGMCC 4.7466</strain>
    </source>
</reference>
<evidence type="ECO:0000256" key="2">
    <source>
        <dbReference type="ARBA" id="ARBA00005992"/>
    </source>
</evidence>
<evidence type="ECO:0000256" key="5">
    <source>
        <dbReference type="ARBA" id="ARBA00022984"/>
    </source>
</evidence>
<dbReference type="PROSITE" id="PS52029">
    <property type="entry name" value="LD_TPASE"/>
    <property type="match status" value="1"/>
</dbReference>
<keyword evidence="5 7" id="KW-0573">Peptidoglycan synthesis</keyword>
<keyword evidence="10" id="KW-1185">Reference proteome</keyword>
<feature type="active site" description="Proton donor/acceptor" evidence="7">
    <location>
        <position position="449"/>
    </location>
</feature>
<evidence type="ECO:0000256" key="6">
    <source>
        <dbReference type="ARBA" id="ARBA00023316"/>
    </source>
</evidence>
<dbReference type="CDD" id="cd16913">
    <property type="entry name" value="YkuD_like"/>
    <property type="match status" value="1"/>
</dbReference>
<accession>A0ABV9SUS4</accession>
<dbReference type="Proteomes" id="UP001595818">
    <property type="component" value="Unassembled WGS sequence"/>
</dbReference>
<dbReference type="Gene3D" id="2.40.440.10">
    <property type="entry name" value="L,D-transpeptidase catalytic domain-like"/>
    <property type="match status" value="1"/>
</dbReference>
<dbReference type="InterPro" id="IPR002477">
    <property type="entry name" value="Peptidoglycan-bd-like"/>
</dbReference>
<dbReference type="InterPro" id="IPR005490">
    <property type="entry name" value="LD_TPept_cat_dom"/>
</dbReference>
<dbReference type="InterPro" id="IPR038063">
    <property type="entry name" value="Transpep_catalytic_dom"/>
</dbReference>
<dbReference type="PANTHER" id="PTHR41533:SF2">
    <property type="entry name" value="BLR7131 PROTEIN"/>
    <property type="match status" value="1"/>
</dbReference>
<comment type="pathway">
    <text evidence="1 7">Cell wall biogenesis; peptidoglycan biosynthesis.</text>
</comment>
<name>A0ABV9SUS4_9BACT</name>
<dbReference type="SUPFAM" id="SSF47090">
    <property type="entry name" value="PGBD-like"/>
    <property type="match status" value="1"/>
</dbReference>
<evidence type="ECO:0000313" key="9">
    <source>
        <dbReference type="EMBL" id="MFC4870063.1"/>
    </source>
</evidence>
<evidence type="ECO:0000259" key="8">
    <source>
        <dbReference type="PROSITE" id="PS52029"/>
    </source>
</evidence>
<organism evidence="9 10">
    <name type="scientific">Negadavirga shengliensis</name>
    <dbReference type="NCBI Taxonomy" id="1389218"/>
    <lineage>
        <taxon>Bacteria</taxon>
        <taxon>Pseudomonadati</taxon>
        <taxon>Bacteroidota</taxon>
        <taxon>Cytophagia</taxon>
        <taxon>Cytophagales</taxon>
        <taxon>Cyclobacteriaceae</taxon>
        <taxon>Negadavirga</taxon>
    </lineage>
</organism>
<feature type="active site" description="Nucleophile" evidence="7">
    <location>
        <position position="468"/>
    </location>
</feature>
<dbReference type="InterPro" id="IPR036365">
    <property type="entry name" value="PGBD-like_sf"/>
</dbReference>
<gene>
    <name evidence="9" type="ORF">ACFPFU_00075</name>
</gene>
<proteinExistence type="inferred from homology"/>
<evidence type="ECO:0000256" key="4">
    <source>
        <dbReference type="ARBA" id="ARBA00022960"/>
    </source>
</evidence>
<dbReference type="PANTHER" id="PTHR41533">
    <property type="entry name" value="L,D-TRANSPEPTIDASE HI_1667-RELATED"/>
    <property type="match status" value="1"/>
</dbReference>
<comment type="similarity">
    <text evidence="2">Belongs to the YkuD family.</text>
</comment>
<feature type="domain" description="L,D-TPase catalytic" evidence="8">
    <location>
        <begin position="317"/>
        <end position="496"/>
    </location>
</feature>
<keyword evidence="3" id="KW-0808">Transferase</keyword>
<dbReference type="SUPFAM" id="SSF141523">
    <property type="entry name" value="L,D-transpeptidase catalytic domain-like"/>
    <property type="match status" value="1"/>
</dbReference>
<dbReference type="Pfam" id="PF20142">
    <property type="entry name" value="Scaffold"/>
    <property type="match status" value="1"/>
</dbReference>
<protein>
    <submittedName>
        <fullName evidence="9">Murein L,D-transpeptidase</fullName>
    </submittedName>
</protein>
<dbReference type="InterPro" id="IPR052905">
    <property type="entry name" value="LD-transpeptidase_YkuD-like"/>
</dbReference>
<keyword evidence="4 7" id="KW-0133">Cell shape</keyword>
<dbReference type="EMBL" id="JBHSJJ010000001">
    <property type="protein sequence ID" value="MFC4870063.1"/>
    <property type="molecule type" value="Genomic_DNA"/>
</dbReference>
<dbReference type="Pfam" id="PF03734">
    <property type="entry name" value="YkuD"/>
    <property type="match status" value="1"/>
</dbReference>
<evidence type="ECO:0000256" key="3">
    <source>
        <dbReference type="ARBA" id="ARBA00022679"/>
    </source>
</evidence>
<sequence>MKKYFFVWGMFALTAPGLAQTSHTDERISLEIRKVFEASEDQNFRLFENTYIHSPDLVLEFYSQRDFREAWIEDGKLTRHAYEFRYLVRRAKYDGLVPEDYHLPQIDDFFEAREKNERYGSAMELAAADIVLTDAFILYAGHLYSGKVDPEHAVSGWNIEKKSTDPKILKGLEDALAEGEIREHLEAFRPKFPVYQRMQRSLVRYYEKEKEITGTWNPISIRTAIKPNERHAAIPVIRERLLFWNELEVYEWTDKDLYDSLMLSGVQAFQQKNGLNPDGVIGSATVRALNKNPRDLIRQTAVNLERLRWLPDTILQEFILVNIANYSMDYIKNRDTLLHSNAIVGRAYRRTPVFNAPMTYLVFSPTWTVPPGILRNDVIPAVKKDPRYLASKNMRLLTHSGNEVDPYTLDWSSISASNFPYMVRQDPGPDNSLGLVKFMFPNRYNVYIHDTPARELFARDDRALSSGCIRIQKPFELAYLLLADQPLWTGERILMAMNSGREQKVSLRRQIPVIILYLTFWTAGDGTPMVRHDVYERDQDLYKLLTRKIASDGLLQKL</sequence>
<keyword evidence="6 7" id="KW-0961">Cell wall biogenesis/degradation</keyword>
<evidence type="ECO:0000256" key="1">
    <source>
        <dbReference type="ARBA" id="ARBA00004752"/>
    </source>
</evidence>
<comment type="caution">
    <text evidence="9">The sequence shown here is derived from an EMBL/GenBank/DDBJ whole genome shotgun (WGS) entry which is preliminary data.</text>
</comment>
<dbReference type="Gene3D" id="1.10.101.10">
    <property type="entry name" value="PGBD-like superfamily/PGBD"/>
    <property type="match status" value="1"/>
</dbReference>
<dbReference type="InterPro" id="IPR045380">
    <property type="entry name" value="LD_TPept_scaffold_dom"/>
</dbReference>